<name>A0A545TMD2_9PROT</name>
<sequence>MALADVEVPTADQCSFTVKTAERQLTVSFEGAWTIRTVGQVSRDLRKLKAKGLETARFDLAEIESLDTAGAWVIIRTAAELKAAGLSVEYHRASQTTETIMRTVSENHIECPPEPSRGNALVQVLEHLGHETYLFCKAGRDLLNFLGYTVIVLVRSILNPRRIRFVALVSQMEQTGFNALPIVGLISFLIGVVLAFQGADQLARFGAQIYTVNLVAVGILREMGILLTAIIVAGRSGSAFTAQIGMMKVNEEIDAMETIGLDPMDVLVMPRVIGLFLVMPLLTFYADVMGLLGGAIMAMATLDISLAQFTSQLLSVPRLNDFLVGMIKAPFFAIIISIVGCYEGLRVARSAESVGKQTTRSVVEAIFLVIVLDALFSVIFSIIGI</sequence>
<evidence type="ECO:0000313" key="4">
    <source>
        <dbReference type="EMBL" id="TQV78301.1"/>
    </source>
</evidence>
<dbReference type="NCBIfam" id="TIGR00056">
    <property type="entry name" value="MlaE family lipid ABC transporter permease subunit"/>
    <property type="match status" value="1"/>
</dbReference>
<feature type="domain" description="MlaB-like STAS" evidence="3">
    <location>
        <begin position="27"/>
        <end position="102"/>
    </location>
</feature>
<dbReference type="Pfam" id="PF02405">
    <property type="entry name" value="MlaE"/>
    <property type="match status" value="1"/>
</dbReference>
<proteinExistence type="inferred from homology"/>
<feature type="transmembrane region" description="Helical" evidence="2">
    <location>
        <begin position="142"/>
        <end position="158"/>
    </location>
</feature>
<evidence type="ECO:0000256" key="1">
    <source>
        <dbReference type="ARBA" id="ARBA00003787"/>
    </source>
</evidence>
<keyword evidence="2" id="KW-0997">Cell inner membrane</keyword>
<dbReference type="PANTHER" id="PTHR30188:SF3">
    <property type="entry name" value="ABC TRANSPORTER PERMEASE"/>
    <property type="match status" value="1"/>
</dbReference>
<feature type="transmembrane region" description="Helical" evidence="2">
    <location>
        <begin position="272"/>
        <end position="302"/>
    </location>
</feature>
<evidence type="ECO:0000313" key="5">
    <source>
        <dbReference type="Proteomes" id="UP000315252"/>
    </source>
</evidence>
<dbReference type="InterPro" id="IPR003453">
    <property type="entry name" value="ABC_MlaE_roteobac"/>
</dbReference>
<dbReference type="GO" id="GO:0005548">
    <property type="term" value="F:phospholipid transporter activity"/>
    <property type="evidence" value="ECO:0007669"/>
    <property type="project" value="TreeGrafter"/>
</dbReference>
<keyword evidence="2" id="KW-1003">Cell membrane</keyword>
<keyword evidence="2" id="KW-0812">Transmembrane</keyword>
<keyword evidence="2" id="KW-1133">Transmembrane helix</keyword>
<dbReference type="InterPro" id="IPR058548">
    <property type="entry name" value="MlaB-like_STAS"/>
</dbReference>
<keyword evidence="2" id="KW-0472">Membrane</keyword>
<organism evidence="4 5">
    <name type="scientific">Denitrobaculum tricleocarpae</name>
    <dbReference type="NCBI Taxonomy" id="2591009"/>
    <lineage>
        <taxon>Bacteria</taxon>
        <taxon>Pseudomonadati</taxon>
        <taxon>Pseudomonadota</taxon>
        <taxon>Alphaproteobacteria</taxon>
        <taxon>Rhodospirillales</taxon>
        <taxon>Rhodospirillaceae</taxon>
        <taxon>Denitrobaculum</taxon>
    </lineage>
</organism>
<dbReference type="InterPro" id="IPR030802">
    <property type="entry name" value="Permease_MalE"/>
</dbReference>
<dbReference type="EMBL" id="VHSH01000006">
    <property type="protein sequence ID" value="TQV78301.1"/>
    <property type="molecule type" value="Genomic_DNA"/>
</dbReference>
<dbReference type="AlphaFoldDB" id="A0A545TMD2"/>
<comment type="caution">
    <text evidence="4">The sequence shown here is derived from an EMBL/GenBank/DDBJ whole genome shotgun (WGS) entry which is preliminary data.</text>
</comment>
<evidence type="ECO:0000259" key="3">
    <source>
        <dbReference type="Pfam" id="PF13466"/>
    </source>
</evidence>
<comment type="similarity">
    <text evidence="2">Belongs to the MlaE permease family.</text>
</comment>
<dbReference type="GO" id="GO:0043190">
    <property type="term" value="C:ATP-binding cassette (ABC) transporter complex"/>
    <property type="evidence" value="ECO:0007669"/>
    <property type="project" value="InterPro"/>
</dbReference>
<reference evidence="4 5" key="1">
    <citation type="submission" date="2019-06" db="EMBL/GenBank/DDBJ databases">
        <title>Whole genome sequence for Rhodospirillaceae sp. R148.</title>
        <authorList>
            <person name="Wang G."/>
        </authorList>
    </citation>
    <scope>NUCLEOTIDE SEQUENCE [LARGE SCALE GENOMIC DNA]</scope>
    <source>
        <strain evidence="4 5">R148</strain>
    </source>
</reference>
<dbReference type="Gene3D" id="3.30.750.24">
    <property type="entry name" value="STAS domain"/>
    <property type="match status" value="1"/>
</dbReference>
<dbReference type="Proteomes" id="UP000315252">
    <property type="component" value="Unassembled WGS sequence"/>
</dbReference>
<keyword evidence="5" id="KW-1185">Reference proteome</keyword>
<comment type="function">
    <text evidence="1">Could be part of an ABC transporter complex.</text>
</comment>
<dbReference type="Pfam" id="PF13466">
    <property type="entry name" value="STAS_2"/>
    <property type="match status" value="1"/>
</dbReference>
<dbReference type="RefSeq" id="WP_142897635.1">
    <property type="nucleotide sequence ID" value="NZ_ML660057.1"/>
</dbReference>
<feature type="transmembrane region" description="Helical" evidence="2">
    <location>
        <begin position="322"/>
        <end position="342"/>
    </location>
</feature>
<feature type="transmembrane region" description="Helical" evidence="2">
    <location>
        <begin position="209"/>
        <end position="233"/>
    </location>
</feature>
<comment type="subcellular location">
    <subcellularLocation>
        <location evidence="2">Cell inner membrane</location>
        <topology evidence="2">Multi-pass membrane protein</topology>
    </subcellularLocation>
</comment>
<dbReference type="SUPFAM" id="SSF52091">
    <property type="entry name" value="SpoIIaa-like"/>
    <property type="match status" value="1"/>
</dbReference>
<feature type="transmembrane region" description="Helical" evidence="2">
    <location>
        <begin position="179"/>
        <end position="197"/>
    </location>
</feature>
<feature type="transmembrane region" description="Helical" evidence="2">
    <location>
        <begin position="362"/>
        <end position="383"/>
    </location>
</feature>
<gene>
    <name evidence="4" type="ORF">FKG95_17170</name>
</gene>
<accession>A0A545TMD2</accession>
<dbReference type="PANTHER" id="PTHR30188">
    <property type="entry name" value="ABC TRANSPORTER PERMEASE PROTEIN-RELATED"/>
    <property type="match status" value="1"/>
</dbReference>
<protein>
    <submittedName>
        <fullName evidence="4">MlaE family lipid ABC transporter permease subunit</fullName>
    </submittedName>
</protein>
<dbReference type="OrthoDB" id="9806241at2"/>
<dbReference type="InterPro" id="IPR036513">
    <property type="entry name" value="STAS_dom_sf"/>
</dbReference>
<evidence type="ECO:0000256" key="2">
    <source>
        <dbReference type="RuleBase" id="RU362044"/>
    </source>
</evidence>